<keyword evidence="5 12" id="KW-0808">Transferase</keyword>
<dbReference type="PANTHER" id="PTHR45436">
    <property type="entry name" value="SENSOR HISTIDINE KINASE YKOH"/>
    <property type="match status" value="1"/>
</dbReference>
<feature type="transmembrane region" description="Helical" evidence="10">
    <location>
        <begin position="51"/>
        <end position="73"/>
    </location>
</feature>
<dbReference type="Gene3D" id="1.10.287.130">
    <property type="match status" value="1"/>
</dbReference>
<dbReference type="CDD" id="cd00082">
    <property type="entry name" value="HisKA"/>
    <property type="match status" value="1"/>
</dbReference>
<evidence type="ECO:0000313" key="13">
    <source>
        <dbReference type="Proteomes" id="UP000834458"/>
    </source>
</evidence>
<dbReference type="EMBL" id="CAHPSC010000045">
    <property type="protein sequence ID" value="CAB5701416.1"/>
    <property type="molecule type" value="Genomic_DNA"/>
</dbReference>
<evidence type="ECO:0000256" key="10">
    <source>
        <dbReference type="SAM" id="Phobius"/>
    </source>
</evidence>
<reference evidence="12" key="1">
    <citation type="submission" date="2020-05" db="EMBL/GenBank/DDBJ databases">
        <authorList>
            <person name="Delgado-Blas J."/>
        </authorList>
    </citation>
    <scope>NUCLEOTIDE SEQUENCE</scope>
    <source>
        <strain evidence="12">BB1454</strain>
    </source>
</reference>
<gene>
    <name evidence="12" type="primary">rssA_3</name>
    <name evidence="12" type="ORF">GHA_02797</name>
</gene>
<dbReference type="InterPro" id="IPR003661">
    <property type="entry name" value="HisK_dim/P_dom"/>
</dbReference>
<comment type="subcellular location">
    <subcellularLocation>
        <location evidence="2">Membrane</location>
    </subcellularLocation>
</comment>
<dbReference type="InterPro" id="IPR036890">
    <property type="entry name" value="HATPase_C_sf"/>
</dbReference>
<evidence type="ECO:0000256" key="9">
    <source>
        <dbReference type="ARBA" id="ARBA00023136"/>
    </source>
</evidence>
<protein>
    <recommendedName>
        <fullName evidence="3">histidine kinase</fullName>
        <ecNumber evidence="3">2.7.13.3</ecNumber>
    </recommendedName>
</protein>
<organism evidence="12 13">
    <name type="scientific">Comamonas aquatica</name>
    <dbReference type="NCBI Taxonomy" id="225991"/>
    <lineage>
        <taxon>Bacteria</taxon>
        <taxon>Pseudomonadati</taxon>
        <taxon>Pseudomonadota</taxon>
        <taxon>Betaproteobacteria</taxon>
        <taxon>Burkholderiales</taxon>
        <taxon>Comamonadaceae</taxon>
        <taxon>Comamonas</taxon>
    </lineage>
</organism>
<dbReference type="RefSeq" id="WP_155895409.1">
    <property type="nucleotide sequence ID" value="NZ_CAHPSC010000045.1"/>
</dbReference>
<dbReference type="PROSITE" id="PS50109">
    <property type="entry name" value="HIS_KIN"/>
    <property type="match status" value="1"/>
</dbReference>
<dbReference type="InterPro" id="IPR003594">
    <property type="entry name" value="HATPase_dom"/>
</dbReference>
<dbReference type="InterPro" id="IPR005467">
    <property type="entry name" value="His_kinase_dom"/>
</dbReference>
<keyword evidence="8 10" id="KW-1133">Transmembrane helix</keyword>
<keyword evidence="4" id="KW-0597">Phosphoprotein</keyword>
<accession>A0AA35D8Z1</accession>
<comment type="catalytic activity">
    <reaction evidence="1">
        <text>ATP + protein L-histidine = ADP + protein N-phospho-L-histidine.</text>
        <dbReference type="EC" id="2.7.13.3"/>
    </reaction>
</comment>
<proteinExistence type="predicted"/>
<dbReference type="Gene3D" id="3.30.565.10">
    <property type="entry name" value="Histidine kinase-like ATPase, C-terminal domain"/>
    <property type="match status" value="1"/>
</dbReference>
<dbReference type="SUPFAM" id="SSF47384">
    <property type="entry name" value="Homodimeric domain of signal transducing histidine kinase"/>
    <property type="match status" value="1"/>
</dbReference>
<evidence type="ECO:0000256" key="2">
    <source>
        <dbReference type="ARBA" id="ARBA00004370"/>
    </source>
</evidence>
<evidence type="ECO:0000256" key="4">
    <source>
        <dbReference type="ARBA" id="ARBA00022553"/>
    </source>
</evidence>
<dbReference type="InterPro" id="IPR004358">
    <property type="entry name" value="Sig_transdc_His_kin-like_C"/>
</dbReference>
<evidence type="ECO:0000256" key="7">
    <source>
        <dbReference type="ARBA" id="ARBA00022777"/>
    </source>
</evidence>
<evidence type="ECO:0000256" key="6">
    <source>
        <dbReference type="ARBA" id="ARBA00022692"/>
    </source>
</evidence>
<dbReference type="PRINTS" id="PR00344">
    <property type="entry name" value="BCTRLSENSOR"/>
</dbReference>
<evidence type="ECO:0000256" key="3">
    <source>
        <dbReference type="ARBA" id="ARBA00012438"/>
    </source>
</evidence>
<dbReference type="PANTHER" id="PTHR45436:SF5">
    <property type="entry name" value="SENSOR HISTIDINE KINASE TRCS"/>
    <property type="match status" value="1"/>
</dbReference>
<evidence type="ECO:0000256" key="5">
    <source>
        <dbReference type="ARBA" id="ARBA00022679"/>
    </source>
</evidence>
<dbReference type="GeneID" id="74939699"/>
<dbReference type="InterPro" id="IPR036097">
    <property type="entry name" value="HisK_dim/P_sf"/>
</dbReference>
<dbReference type="GO" id="GO:0016020">
    <property type="term" value="C:membrane"/>
    <property type="evidence" value="ECO:0007669"/>
    <property type="project" value="UniProtKB-SubCell"/>
</dbReference>
<dbReference type="Pfam" id="PF00512">
    <property type="entry name" value="HisKA"/>
    <property type="match status" value="1"/>
</dbReference>
<evidence type="ECO:0000256" key="1">
    <source>
        <dbReference type="ARBA" id="ARBA00000085"/>
    </source>
</evidence>
<comment type="caution">
    <text evidence="12">The sequence shown here is derived from an EMBL/GenBank/DDBJ whole genome shotgun (WGS) entry which is preliminary data.</text>
</comment>
<dbReference type="EC" id="2.7.13.3" evidence="3"/>
<name>A0AA35D8Z1_9BURK</name>
<keyword evidence="9 10" id="KW-0472">Membrane</keyword>
<dbReference type="Pfam" id="PF02518">
    <property type="entry name" value="HATPase_c"/>
    <property type="match status" value="1"/>
</dbReference>
<dbReference type="SMART" id="SM00388">
    <property type="entry name" value="HisKA"/>
    <property type="match status" value="1"/>
</dbReference>
<dbReference type="InterPro" id="IPR050428">
    <property type="entry name" value="TCS_sensor_his_kinase"/>
</dbReference>
<feature type="domain" description="Histidine kinase" evidence="11">
    <location>
        <begin position="135"/>
        <end position="357"/>
    </location>
</feature>
<dbReference type="AlphaFoldDB" id="A0AA35D8Z1"/>
<keyword evidence="6 10" id="KW-0812">Transmembrane</keyword>
<sequence>MSLPVHKRLLALLLPMLLPVLGLVLAAVWLGYSVAAQIARSPEQSPDLAEIGLAVLPALLMLLLLGVMAHMAARKALMPWVLLAQTVQARSPKDLRPIPIAPHTPADVQVMAEALNRLFARANEESDAQQRFIADAAHQLRTPLAALQSQVEAWALMAQSAPDKSIHLPVTQVERLRQASRRTTQLANQLLALSRVESSLGQAAGTQRVDIKNLCETVLESFLDDALAKQLDLGLEAEAAHVTGHEWLLRELIANVLDNAVKYTPQGGRVTLRCGRRLSPQRQIRVYVEVEDDGPGVPVGEYARLTHRFYRGPGTTVEGTGLGLAIAQEIAQGHGAHLQFAPGALGRGMRVTLMFGE</sequence>
<dbReference type="SMART" id="SM00387">
    <property type="entry name" value="HATPase_c"/>
    <property type="match status" value="1"/>
</dbReference>
<dbReference type="Proteomes" id="UP000834458">
    <property type="component" value="Unassembled WGS sequence"/>
</dbReference>
<dbReference type="SUPFAM" id="SSF55874">
    <property type="entry name" value="ATPase domain of HSP90 chaperone/DNA topoisomerase II/histidine kinase"/>
    <property type="match status" value="1"/>
</dbReference>
<evidence type="ECO:0000259" key="11">
    <source>
        <dbReference type="PROSITE" id="PS50109"/>
    </source>
</evidence>
<evidence type="ECO:0000313" key="12">
    <source>
        <dbReference type="EMBL" id="CAB5701416.1"/>
    </source>
</evidence>
<evidence type="ECO:0000256" key="8">
    <source>
        <dbReference type="ARBA" id="ARBA00022989"/>
    </source>
</evidence>
<dbReference type="GO" id="GO:0000155">
    <property type="term" value="F:phosphorelay sensor kinase activity"/>
    <property type="evidence" value="ECO:0007669"/>
    <property type="project" value="InterPro"/>
</dbReference>
<keyword evidence="7" id="KW-0418">Kinase</keyword>